<evidence type="ECO:0000313" key="3">
    <source>
        <dbReference type="Proteomes" id="UP000241421"/>
    </source>
</evidence>
<evidence type="ECO:0000256" key="1">
    <source>
        <dbReference type="SAM" id="Phobius"/>
    </source>
</evidence>
<organism evidence="2 3">
    <name type="scientific">Massilia glaciei</name>
    <dbReference type="NCBI Taxonomy" id="1524097"/>
    <lineage>
        <taxon>Bacteria</taxon>
        <taxon>Pseudomonadati</taxon>
        <taxon>Pseudomonadota</taxon>
        <taxon>Betaproteobacteria</taxon>
        <taxon>Burkholderiales</taxon>
        <taxon>Oxalobacteraceae</taxon>
        <taxon>Telluria group</taxon>
        <taxon>Massilia</taxon>
    </lineage>
</organism>
<dbReference type="Proteomes" id="UP000241421">
    <property type="component" value="Unassembled WGS sequence"/>
</dbReference>
<dbReference type="AlphaFoldDB" id="A0A2U2HHF5"/>
<keyword evidence="1" id="KW-1133">Transmembrane helix</keyword>
<protein>
    <submittedName>
        <fullName evidence="2">Uncharacterized protein</fullName>
    </submittedName>
</protein>
<gene>
    <name evidence="2" type="ORF">C7C56_018050</name>
</gene>
<evidence type="ECO:0000313" key="2">
    <source>
        <dbReference type="EMBL" id="PWF45092.1"/>
    </source>
</evidence>
<comment type="caution">
    <text evidence="2">The sequence shown here is derived from an EMBL/GenBank/DDBJ whole genome shotgun (WGS) entry which is preliminary data.</text>
</comment>
<keyword evidence="1" id="KW-0812">Transmembrane</keyword>
<name>A0A2U2HHF5_9BURK</name>
<keyword evidence="3" id="KW-1185">Reference proteome</keyword>
<keyword evidence="1" id="KW-0472">Membrane</keyword>
<proteinExistence type="predicted"/>
<reference evidence="2 3" key="1">
    <citation type="submission" date="2018-04" db="EMBL/GenBank/DDBJ databases">
        <title>Massilia violaceinigra sp. nov., a novel purple-pigmented bacterium isolated from Tianshan glacier, Xinjiang, China.</title>
        <authorList>
            <person name="Wang H."/>
        </authorList>
    </citation>
    <scope>NUCLEOTIDE SEQUENCE [LARGE SCALE GENOMIC DNA]</scope>
    <source>
        <strain evidence="2 3">B448-2</strain>
    </source>
</reference>
<feature type="transmembrane region" description="Helical" evidence="1">
    <location>
        <begin position="93"/>
        <end position="113"/>
    </location>
</feature>
<accession>A0A2U2HHF5</accession>
<sequence>MWEATGKRHQYSIWYANPHGGACLQSDLTGAGIAIRPARAMLLERACADGRHSLFDAVEFGASWDEPVRGSDRFPSTSTTVGPGRSFARCPCVPPLAGIGGVPLAAAIALFLISPNS</sequence>
<dbReference type="EMBL" id="PXWF02000257">
    <property type="protein sequence ID" value="PWF45092.1"/>
    <property type="molecule type" value="Genomic_DNA"/>
</dbReference>